<dbReference type="EMBL" id="SMYO01000009">
    <property type="protein sequence ID" value="TDK59431.1"/>
    <property type="molecule type" value="Genomic_DNA"/>
</dbReference>
<comment type="caution">
    <text evidence="2">The sequence shown here is derived from an EMBL/GenBank/DDBJ whole genome shotgun (WGS) entry which is preliminary data.</text>
</comment>
<dbReference type="RefSeq" id="WP_133337066.1">
    <property type="nucleotide sequence ID" value="NZ_SMYO01000009.1"/>
</dbReference>
<organism evidence="2 3">
    <name type="scientific">Bacillus salipaludis</name>
    <dbReference type="NCBI Taxonomy" id="2547811"/>
    <lineage>
        <taxon>Bacteria</taxon>
        <taxon>Bacillati</taxon>
        <taxon>Bacillota</taxon>
        <taxon>Bacilli</taxon>
        <taxon>Bacillales</taxon>
        <taxon>Bacillaceae</taxon>
        <taxon>Bacillus</taxon>
    </lineage>
</organism>
<feature type="region of interest" description="Disordered" evidence="1">
    <location>
        <begin position="286"/>
        <end position="306"/>
    </location>
</feature>
<evidence type="ECO:0000313" key="3">
    <source>
        <dbReference type="Proteomes" id="UP000295132"/>
    </source>
</evidence>
<evidence type="ECO:0000256" key="1">
    <source>
        <dbReference type="SAM" id="MobiDB-lite"/>
    </source>
</evidence>
<accession>A0A4V3ATD6</accession>
<name>A0A4V3ATD6_9BACI</name>
<sequence>MQFIEDVKDVKFSFWDKPPASSMAYAFVYVNKNNEYYAVKNGERLSRSELRIGKYNRVYTVNMQQQTITYNEEVPSATRGRRFSVNLFIDIGVEHPERLVQQNAGEFRTMINNNLPFWVESEARFFPIEEELRFARHIEEFFQTSPLVKVLKEAGIVVRNTRVLIRQGIRDQRHDETIADLDRNAELSAYQEAHDLEEARRISASIKEALEEGDFITAGKLGEKNEMAKRLVESEFIQNQTFKYEVNKQLLNLINDHTIDQFQAEQRLAKLKKLFPYLPIELEKANGQKQISSPRRGLPSYLNKGE</sequence>
<protein>
    <submittedName>
        <fullName evidence="2">Uncharacterized protein</fullName>
    </submittedName>
</protein>
<dbReference type="Proteomes" id="UP000295132">
    <property type="component" value="Unassembled WGS sequence"/>
</dbReference>
<gene>
    <name evidence="2" type="ORF">E2K98_19595</name>
</gene>
<evidence type="ECO:0000313" key="2">
    <source>
        <dbReference type="EMBL" id="TDK59431.1"/>
    </source>
</evidence>
<proteinExistence type="predicted"/>
<reference evidence="2 3" key="1">
    <citation type="submission" date="2019-03" db="EMBL/GenBank/DDBJ databases">
        <title>Bacillus niacini sp. nov. a Nicotinate-Metabolizing Mesophile Isolated from Soil.</title>
        <authorList>
            <person name="Zhang G."/>
        </authorList>
    </citation>
    <scope>NUCLEOTIDE SEQUENCE [LARGE SCALE GENOMIC DNA]</scope>
    <source>
        <strain evidence="2 3">WN066</strain>
    </source>
</reference>
<dbReference type="AlphaFoldDB" id="A0A4V3ATD6"/>